<feature type="transmembrane region" description="Helical" evidence="1">
    <location>
        <begin position="43"/>
        <end position="62"/>
    </location>
</feature>
<dbReference type="Pfam" id="PF04977">
    <property type="entry name" value="DivIC"/>
    <property type="match status" value="1"/>
</dbReference>
<dbReference type="InterPro" id="IPR039076">
    <property type="entry name" value="DivIC"/>
</dbReference>
<name>A0A0R1VSF6_9LACO</name>
<comment type="caution">
    <text evidence="2">The sequence shown here is derived from an EMBL/GenBank/DDBJ whole genome shotgun (WGS) entry which is preliminary data.</text>
</comment>
<dbReference type="STRING" id="1423735.FC15_GL000409"/>
<protein>
    <recommendedName>
        <fullName evidence="4">Septum formation initiator</fullName>
    </recommendedName>
</protein>
<dbReference type="EMBL" id="AZFX01000080">
    <property type="protein sequence ID" value="KRM08670.1"/>
    <property type="molecule type" value="Genomic_DNA"/>
</dbReference>
<sequence>MQQQIQSNGKVTSIGNRFAIETEQRQDDERYRKYLKRVHYRRLFVLLLILTIILVGFGTQIVREWHNNEQIQAAVLVQKHKLGQTQQKHDDLKIQVNQLNEKNYLEKLIRYKYDYSKKGEIVFTLPETNPSTNAKN</sequence>
<dbReference type="Proteomes" id="UP000051315">
    <property type="component" value="Unassembled WGS sequence"/>
</dbReference>
<keyword evidence="1" id="KW-0472">Membrane</keyword>
<dbReference type="PATRIC" id="fig|1423735.3.peg.422"/>
<evidence type="ECO:0000313" key="2">
    <source>
        <dbReference type="EMBL" id="KRM08670.1"/>
    </source>
</evidence>
<evidence type="ECO:0008006" key="4">
    <source>
        <dbReference type="Google" id="ProtNLM"/>
    </source>
</evidence>
<proteinExistence type="predicted"/>
<keyword evidence="1" id="KW-0812">Transmembrane</keyword>
<reference evidence="2 3" key="1">
    <citation type="journal article" date="2015" name="Genome Announc.">
        <title>Expanding the biotechnology potential of lactobacilli through comparative genomics of 213 strains and associated genera.</title>
        <authorList>
            <person name="Sun Z."/>
            <person name="Harris H.M."/>
            <person name="McCann A."/>
            <person name="Guo C."/>
            <person name="Argimon S."/>
            <person name="Zhang W."/>
            <person name="Yang X."/>
            <person name="Jeffery I.B."/>
            <person name="Cooney J.C."/>
            <person name="Kagawa T.F."/>
            <person name="Liu W."/>
            <person name="Song Y."/>
            <person name="Salvetti E."/>
            <person name="Wrobel A."/>
            <person name="Rasinkangas P."/>
            <person name="Parkhill J."/>
            <person name="Rea M.C."/>
            <person name="O'Sullivan O."/>
            <person name="Ritari J."/>
            <person name="Douillard F.P."/>
            <person name="Paul Ross R."/>
            <person name="Yang R."/>
            <person name="Briner A.E."/>
            <person name="Felis G.E."/>
            <person name="de Vos W.M."/>
            <person name="Barrangou R."/>
            <person name="Klaenhammer T.R."/>
            <person name="Caufield P.W."/>
            <person name="Cui Y."/>
            <person name="Zhang H."/>
            <person name="O'Toole P.W."/>
        </authorList>
    </citation>
    <scope>NUCLEOTIDE SEQUENCE [LARGE SCALE GENOMIC DNA]</scope>
    <source>
        <strain evidence="2 3">DSM 17758</strain>
    </source>
</reference>
<organism evidence="2 3">
    <name type="scientific">Lapidilactobacillus concavus DSM 17758</name>
    <dbReference type="NCBI Taxonomy" id="1423735"/>
    <lineage>
        <taxon>Bacteria</taxon>
        <taxon>Bacillati</taxon>
        <taxon>Bacillota</taxon>
        <taxon>Bacilli</taxon>
        <taxon>Lactobacillales</taxon>
        <taxon>Lactobacillaceae</taxon>
        <taxon>Lapidilactobacillus</taxon>
    </lineage>
</organism>
<dbReference type="PANTHER" id="PTHR40027:SF1">
    <property type="entry name" value="CELL DIVISION PROTEIN DIVIC"/>
    <property type="match status" value="1"/>
</dbReference>
<accession>A0A0R1VSF6</accession>
<keyword evidence="3" id="KW-1185">Reference proteome</keyword>
<evidence type="ECO:0000256" key="1">
    <source>
        <dbReference type="SAM" id="Phobius"/>
    </source>
</evidence>
<dbReference type="GO" id="GO:0051301">
    <property type="term" value="P:cell division"/>
    <property type="evidence" value="ECO:0007669"/>
    <property type="project" value="InterPro"/>
</dbReference>
<dbReference type="RefSeq" id="WP_057825337.1">
    <property type="nucleotide sequence ID" value="NZ_AZFX01000080.1"/>
</dbReference>
<dbReference type="PANTHER" id="PTHR40027">
    <property type="entry name" value="CELL DIVISION PROTEIN DIVIC"/>
    <property type="match status" value="1"/>
</dbReference>
<evidence type="ECO:0000313" key="3">
    <source>
        <dbReference type="Proteomes" id="UP000051315"/>
    </source>
</evidence>
<dbReference type="AlphaFoldDB" id="A0A0R1VSF6"/>
<gene>
    <name evidence="2" type="ORF">FC15_GL000409</name>
</gene>
<dbReference type="InterPro" id="IPR007060">
    <property type="entry name" value="FtsL/DivIC"/>
</dbReference>
<keyword evidence="1" id="KW-1133">Transmembrane helix</keyword>